<dbReference type="PANTHER" id="PTHR31113">
    <property type="entry name" value="UPF0496 PROTEIN 3-RELATED"/>
    <property type="match status" value="1"/>
</dbReference>
<feature type="coiled-coil region" evidence="6">
    <location>
        <begin position="285"/>
        <end position="341"/>
    </location>
</feature>
<dbReference type="OrthoDB" id="776561at2759"/>
<comment type="similarity">
    <text evidence="2">Belongs to the UPF0496 family.</text>
</comment>
<keyword evidence="6" id="KW-0175">Coiled coil</keyword>
<keyword evidence="5 7" id="KW-0472">Membrane</keyword>
<proteinExistence type="inferred from homology"/>
<dbReference type="Proteomes" id="UP000504603">
    <property type="component" value="Unplaced"/>
</dbReference>
<gene>
    <name evidence="9" type="primary">LOC111014023</name>
</gene>
<comment type="subcellular location">
    <subcellularLocation>
        <location evidence="1">Membrane</location>
    </subcellularLocation>
</comment>
<evidence type="ECO:0000256" key="5">
    <source>
        <dbReference type="ARBA" id="ARBA00023136"/>
    </source>
</evidence>
<dbReference type="Pfam" id="PF05055">
    <property type="entry name" value="DUF677"/>
    <property type="match status" value="1"/>
</dbReference>
<dbReference type="GeneID" id="111014023"/>
<keyword evidence="4 7" id="KW-1133">Transmembrane helix</keyword>
<keyword evidence="8" id="KW-1185">Reference proteome</keyword>
<evidence type="ECO:0000256" key="4">
    <source>
        <dbReference type="ARBA" id="ARBA00022989"/>
    </source>
</evidence>
<dbReference type="KEGG" id="mcha:111014023"/>
<feature type="transmembrane region" description="Helical" evidence="7">
    <location>
        <begin position="212"/>
        <end position="230"/>
    </location>
</feature>
<evidence type="ECO:0000313" key="8">
    <source>
        <dbReference type="Proteomes" id="UP000504603"/>
    </source>
</evidence>
<dbReference type="PANTHER" id="PTHR31113:SF20">
    <property type="entry name" value="UPF0496 PROTEIN 2-RELATED"/>
    <property type="match status" value="1"/>
</dbReference>
<reference evidence="9" key="1">
    <citation type="submission" date="2025-08" db="UniProtKB">
        <authorList>
            <consortium name="RefSeq"/>
        </authorList>
    </citation>
    <scope>IDENTIFICATION</scope>
    <source>
        <strain evidence="9">OHB3-1</strain>
    </source>
</reference>
<evidence type="ECO:0000256" key="6">
    <source>
        <dbReference type="SAM" id="Coils"/>
    </source>
</evidence>
<dbReference type="GO" id="GO:0016020">
    <property type="term" value="C:membrane"/>
    <property type="evidence" value="ECO:0007669"/>
    <property type="project" value="UniProtKB-SubCell"/>
</dbReference>
<accession>A0A6J1CRA5</accession>
<dbReference type="InterPro" id="IPR007749">
    <property type="entry name" value="DUF677"/>
</dbReference>
<keyword evidence="3 7" id="KW-0812">Transmembrane</keyword>
<protein>
    <submittedName>
        <fullName evidence="9">UPF0496 protein At1g20180</fullName>
    </submittedName>
</protein>
<dbReference type="RefSeq" id="XP_022144310.1">
    <property type="nucleotide sequence ID" value="XM_022288618.1"/>
</dbReference>
<dbReference type="AlphaFoldDB" id="A0A6J1CRA5"/>
<evidence type="ECO:0000256" key="7">
    <source>
        <dbReference type="SAM" id="Phobius"/>
    </source>
</evidence>
<evidence type="ECO:0000256" key="1">
    <source>
        <dbReference type="ARBA" id="ARBA00004370"/>
    </source>
</evidence>
<sequence length="369" mass="42054">MFSTNMKNPLSTSLSSTIFNKTDDRLEKNKVRNNGLWRKSNVKEEYEAAFRTNSYIEITTPTDDTSSAPCRLQPDQDLILHDMSFQSSHIDHHLLVHYLEASFQAFETCQLLLQALHQTKISHAIAKRSVVNYLTRRASTVDDDDNGNNGDGDRVVYGELAYFSHLENPFSIASHAHFLALHDTHLELLHDLTHKRNQARRKLRLKKIWKKLGRACFVISNAAVLGALLVLALHSLIGVVAAPGLISCFVSLPKKKRDGTPVSSELVLRQMEIVMRATYITMNDLDTLSRMAARLEGEMEHLRAIGEMWMRSSSRIRSEILKEAVAEDEAIVEQMKELQQHIYLCFLTINRSRRLVMKEIIMGDRDQNG</sequence>
<organism evidence="8 9">
    <name type="scientific">Momordica charantia</name>
    <name type="common">Bitter gourd</name>
    <name type="synonym">Balsam pear</name>
    <dbReference type="NCBI Taxonomy" id="3673"/>
    <lineage>
        <taxon>Eukaryota</taxon>
        <taxon>Viridiplantae</taxon>
        <taxon>Streptophyta</taxon>
        <taxon>Embryophyta</taxon>
        <taxon>Tracheophyta</taxon>
        <taxon>Spermatophyta</taxon>
        <taxon>Magnoliopsida</taxon>
        <taxon>eudicotyledons</taxon>
        <taxon>Gunneridae</taxon>
        <taxon>Pentapetalae</taxon>
        <taxon>rosids</taxon>
        <taxon>fabids</taxon>
        <taxon>Cucurbitales</taxon>
        <taxon>Cucurbitaceae</taxon>
        <taxon>Momordiceae</taxon>
        <taxon>Momordica</taxon>
    </lineage>
</organism>
<evidence type="ECO:0000313" key="9">
    <source>
        <dbReference type="RefSeq" id="XP_022144310.1"/>
    </source>
</evidence>
<name>A0A6J1CRA5_MOMCH</name>
<evidence type="ECO:0000256" key="2">
    <source>
        <dbReference type="ARBA" id="ARBA00009074"/>
    </source>
</evidence>
<evidence type="ECO:0000256" key="3">
    <source>
        <dbReference type="ARBA" id="ARBA00022692"/>
    </source>
</evidence>